<sequence>LFKSFLMKCSVQSTPYPSQCDGVEQYNGRTEPLDLNQEESKCIPPDIHPCALWMVRSVFDGCGSIRSEFSQDELDSIAKEKWSVATGQKRDSLARRFRDEIGFFSPEVCLFQFVQNIKDEYNPVTGFAFGEDSLKVMDTYYSPKLRFNIYRNQKNGKLHEKIYDADGNLRRTVSYKNGVKEGKEKIYAAEGWLLLERSFSASKLNGSAFEYDEYGNKVNESIYKNGVIQKKIQYGNYSDKLNYRGFFGSGCEKSYGCLSFECDEAAEKVCNCIEKYKEKIFSISQTLYKNGTIHSKTVFYYPCYDGNIGVNKIYSTADYKNGELDGTVKEFYPNGKIKSTVTYEDGEAVSEKKCFSKNGKVQKIGIENMKCD</sequence>
<evidence type="ECO:0000313" key="1">
    <source>
        <dbReference type="EMBL" id="SHK67657.1"/>
    </source>
</evidence>
<accession>A0A1M6UEQ9</accession>
<dbReference type="RefSeq" id="WP_220387023.1">
    <property type="nucleotide sequence ID" value="NZ_FRAW01000013.1"/>
</dbReference>
<dbReference type="Proteomes" id="UP000184275">
    <property type="component" value="Unassembled WGS sequence"/>
</dbReference>
<gene>
    <name evidence="1" type="ORF">SAMN05720469_11376</name>
</gene>
<dbReference type="AlphaFoldDB" id="A0A1M6UEQ9"/>
<organism evidence="1 2">
    <name type="scientific">Fibrobacter intestinalis</name>
    <dbReference type="NCBI Taxonomy" id="28122"/>
    <lineage>
        <taxon>Bacteria</taxon>
        <taxon>Pseudomonadati</taxon>
        <taxon>Fibrobacterota</taxon>
        <taxon>Fibrobacteria</taxon>
        <taxon>Fibrobacterales</taxon>
        <taxon>Fibrobacteraceae</taxon>
        <taxon>Fibrobacter</taxon>
    </lineage>
</organism>
<name>A0A1M6UEQ9_9BACT</name>
<dbReference type="SUPFAM" id="SSF82185">
    <property type="entry name" value="Histone H3 K4-specific methyltransferase SET7/9 N-terminal domain"/>
    <property type="match status" value="2"/>
</dbReference>
<feature type="non-terminal residue" evidence="1">
    <location>
        <position position="1"/>
    </location>
</feature>
<dbReference type="EMBL" id="FRAW01000013">
    <property type="protein sequence ID" value="SHK67657.1"/>
    <property type="molecule type" value="Genomic_DNA"/>
</dbReference>
<protein>
    <submittedName>
        <fullName evidence="1">Antitoxin component YwqK of the YwqJK toxin-antitoxin module</fullName>
    </submittedName>
</protein>
<reference evidence="2" key="1">
    <citation type="submission" date="2016-11" db="EMBL/GenBank/DDBJ databases">
        <authorList>
            <person name="Varghese N."/>
            <person name="Submissions S."/>
        </authorList>
    </citation>
    <scope>NUCLEOTIDE SEQUENCE [LARGE SCALE GENOMIC DNA]</scope>
    <source>
        <strain evidence="2">UWOS</strain>
    </source>
</reference>
<dbReference type="Gene3D" id="2.20.110.10">
    <property type="entry name" value="Histone H3 K4-specific methyltransferase SET7/9 N-terminal domain"/>
    <property type="match status" value="2"/>
</dbReference>
<evidence type="ECO:0000313" key="2">
    <source>
        <dbReference type="Proteomes" id="UP000184275"/>
    </source>
</evidence>
<dbReference type="Pfam" id="PF07661">
    <property type="entry name" value="MORN_2"/>
    <property type="match status" value="2"/>
</dbReference>
<keyword evidence="2" id="KW-1185">Reference proteome</keyword>
<proteinExistence type="predicted"/>
<dbReference type="InterPro" id="IPR011652">
    <property type="entry name" value="MORN_2"/>
</dbReference>